<evidence type="ECO:0000256" key="3">
    <source>
        <dbReference type="ARBA" id="ARBA00015946"/>
    </source>
</evidence>
<evidence type="ECO:0000313" key="11">
    <source>
        <dbReference type="Proteomes" id="UP000562322"/>
    </source>
</evidence>
<accession>A0A7L0WY61</accession>
<feature type="non-terminal residue" evidence="10">
    <location>
        <position position="1"/>
    </location>
</feature>
<dbReference type="Gene3D" id="1.10.287.90">
    <property type="match status" value="1"/>
</dbReference>
<evidence type="ECO:0000256" key="7">
    <source>
        <dbReference type="ARBA" id="ARBA00049512"/>
    </source>
</evidence>
<keyword evidence="8" id="KW-1133">Transmembrane helix</keyword>
<feature type="transmembrane region" description="Helical" evidence="8">
    <location>
        <begin position="27"/>
        <end position="47"/>
    </location>
</feature>
<dbReference type="GO" id="GO:0004129">
    <property type="term" value="F:cytochrome-c oxidase activity"/>
    <property type="evidence" value="ECO:0007669"/>
    <property type="project" value="UniProtKB-EC"/>
</dbReference>
<evidence type="ECO:0000256" key="6">
    <source>
        <dbReference type="ARBA" id="ARBA00031389"/>
    </source>
</evidence>
<protein>
    <recommendedName>
        <fullName evidence="3">Cytochrome c oxidase subunit 2</fullName>
    </recommendedName>
    <alternativeName>
        <fullName evidence="6">Cytochrome c oxidase polypeptide II</fullName>
    </alternativeName>
</protein>
<gene>
    <name evidence="10" type="primary">Mtco2_2</name>
    <name evidence="10" type="ORF">ALELAT_R15344</name>
</gene>
<dbReference type="AlphaFoldDB" id="A0A7L0WY61"/>
<comment type="caution">
    <text evidence="10">The sequence shown here is derived from an EMBL/GenBank/DDBJ whole genome shotgun (WGS) entry which is preliminary data.</text>
</comment>
<sequence length="63" mass="6849">VANHSQLGLQDASSPIVEELTEFHDHALMVTLAICSLVLYLLALMLAEKLSSNTVDAQEVELI</sequence>
<evidence type="ECO:0000256" key="5">
    <source>
        <dbReference type="ARBA" id="ARBA00023136"/>
    </source>
</evidence>
<dbReference type="SUPFAM" id="SSF81464">
    <property type="entry name" value="Cytochrome c oxidase subunit II-like, transmembrane region"/>
    <property type="match status" value="1"/>
</dbReference>
<evidence type="ECO:0000259" key="9">
    <source>
        <dbReference type="PROSITE" id="PS50999"/>
    </source>
</evidence>
<comment type="catalytic activity">
    <reaction evidence="7">
        <text>4 Fe(II)-[cytochrome c] + O2 + 8 H(+)(in) = 4 Fe(III)-[cytochrome c] + 2 H2O + 4 H(+)(out)</text>
        <dbReference type="Rhea" id="RHEA:11436"/>
        <dbReference type="Rhea" id="RHEA-COMP:10350"/>
        <dbReference type="Rhea" id="RHEA-COMP:14399"/>
        <dbReference type="ChEBI" id="CHEBI:15377"/>
        <dbReference type="ChEBI" id="CHEBI:15378"/>
        <dbReference type="ChEBI" id="CHEBI:15379"/>
        <dbReference type="ChEBI" id="CHEBI:29033"/>
        <dbReference type="ChEBI" id="CHEBI:29034"/>
        <dbReference type="EC" id="7.1.1.9"/>
    </reaction>
    <physiologicalReaction direction="left-to-right" evidence="7">
        <dbReference type="Rhea" id="RHEA:11437"/>
    </physiologicalReaction>
</comment>
<keyword evidence="4 8" id="KW-0812">Transmembrane</keyword>
<evidence type="ECO:0000256" key="4">
    <source>
        <dbReference type="ARBA" id="ARBA00022692"/>
    </source>
</evidence>
<dbReference type="InterPro" id="IPR036257">
    <property type="entry name" value="Cyt_c_oxidase_su2_TM_sf"/>
</dbReference>
<keyword evidence="5 8" id="KW-0472">Membrane</keyword>
<keyword evidence="11" id="KW-1185">Reference proteome</keyword>
<evidence type="ECO:0000256" key="1">
    <source>
        <dbReference type="ARBA" id="ARBA00004141"/>
    </source>
</evidence>
<comment type="subcellular location">
    <subcellularLocation>
        <location evidence="1">Membrane</location>
        <topology evidence="1">Multi-pass membrane protein</topology>
    </subcellularLocation>
</comment>
<evidence type="ECO:0000256" key="8">
    <source>
        <dbReference type="SAM" id="Phobius"/>
    </source>
</evidence>
<feature type="non-terminal residue" evidence="10">
    <location>
        <position position="63"/>
    </location>
</feature>
<dbReference type="GO" id="GO:0016020">
    <property type="term" value="C:membrane"/>
    <property type="evidence" value="ECO:0007669"/>
    <property type="project" value="UniProtKB-SubCell"/>
</dbReference>
<evidence type="ECO:0000256" key="2">
    <source>
        <dbReference type="ARBA" id="ARBA00007866"/>
    </source>
</evidence>
<dbReference type="InterPro" id="IPR011759">
    <property type="entry name" value="Cyt_c_oxidase_su2_TM_dom"/>
</dbReference>
<proteinExistence type="inferred from homology"/>
<dbReference type="EMBL" id="VXAV01021964">
    <property type="protein sequence ID" value="NXL96088.1"/>
    <property type="molecule type" value="Genomic_DNA"/>
</dbReference>
<dbReference type="PROSITE" id="PS50999">
    <property type="entry name" value="COX2_TM"/>
    <property type="match status" value="1"/>
</dbReference>
<reference evidence="10 11" key="1">
    <citation type="submission" date="2019-09" db="EMBL/GenBank/DDBJ databases">
        <title>Bird 10,000 Genomes (B10K) Project - Family phase.</title>
        <authorList>
            <person name="Zhang G."/>
        </authorList>
    </citation>
    <scope>NUCLEOTIDE SEQUENCE [LARGE SCALE GENOMIC DNA]</scope>
    <source>
        <strain evidence="10">B10K-DU-001-39</strain>
        <tissue evidence="10">Muscle</tissue>
    </source>
</reference>
<dbReference type="OrthoDB" id="539285at2759"/>
<name>A0A7L0WY61_ALELA</name>
<evidence type="ECO:0000313" key="10">
    <source>
        <dbReference type="EMBL" id="NXL96088.1"/>
    </source>
</evidence>
<organism evidence="10 11">
    <name type="scientific">Alectura lathami</name>
    <name type="common">Australian brush turkey</name>
    <dbReference type="NCBI Taxonomy" id="81907"/>
    <lineage>
        <taxon>Eukaryota</taxon>
        <taxon>Metazoa</taxon>
        <taxon>Chordata</taxon>
        <taxon>Craniata</taxon>
        <taxon>Vertebrata</taxon>
        <taxon>Euteleostomi</taxon>
        <taxon>Archelosauria</taxon>
        <taxon>Archosauria</taxon>
        <taxon>Dinosauria</taxon>
        <taxon>Saurischia</taxon>
        <taxon>Theropoda</taxon>
        <taxon>Coelurosauria</taxon>
        <taxon>Aves</taxon>
        <taxon>Neognathae</taxon>
        <taxon>Galloanserae</taxon>
        <taxon>Galliformes</taxon>
        <taxon>Megapodiidae</taxon>
        <taxon>Alectura</taxon>
    </lineage>
</organism>
<dbReference type="Proteomes" id="UP000562322">
    <property type="component" value="Unassembled WGS sequence"/>
</dbReference>
<dbReference type="GO" id="GO:0022900">
    <property type="term" value="P:electron transport chain"/>
    <property type="evidence" value="ECO:0007669"/>
    <property type="project" value="InterPro"/>
</dbReference>
<dbReference type="Pfam" id="PF02790">
    <property type="entry name" value="COX2_TM"/>
    <property type="match status" value="1"/>
</dbReference>
<feature type="domain" description="Cytochrome oxidase subunit II transmembrane region profile" evidence="9">
    <location>
        <begin position="1"/>
        <end position="63"/>
    </location>
</feature>
<comment type="similarity">
    <text evidence="2">Belongs to the cytochrome c oxidase subunit 2 family.</text>
</comment>